<feature type="domain" description="Cation efflux protein cytoplasmic" evidence="9">
    <location>
        <begin position="225"/>
        <end position="298"/>
    </location>
</feature>
<dbReference type="Pfam" id="PF01545">
    <property type="entry name" value="Cation_efflux"/>
    <property type="match status" value="1"/>
</dbReference>
<evidence type="ECO:0000256" key="1">
    <source>
        <dbReference type="ARBA" id="ARBA00004141"/>
    </source>
</evidence>
<reference evidence="11" key="2">
    <citation type="submission" date="2014-11" db="EMBL/GenBank/DDBJ databases">
        <title>Draft genome sequence of Hydrogenophaga intermedia S1.</title>
        <authorList>
            <person name="Gan H.M."/>
            <person name="Chew T.H."/>
            <person name="Stolz A."/>
        </authorList>
    </citation>
    <scope>NUCLEOTIDE SEQUENCE [LARGE SCALE GENOMIC DNA]</scope>
    <source>
        <strain evidence="11">S1</strain>
    </source>
</reference>
<evidence type="ECO:0000256" key="6">
    <source>
        <dbReference type="ARBA" id="ARBA00023136"/>
    </source>
</evidence>
<dbReference type="AlphaFoldDB" id="A0A1L1P8Y2"/>
<keyword evidence="11" id="KW-1185">Reference proteome</keyword>
<keyword evidence="4 7" id="KW-0812">Transmembrane</keyword>
<dbReference type="NCBIfam" id="TIGR01297">
    <property type="entry name" value="CDF"/>
    <property type="match status" value="1"/>
</dbReference>
<proteinExistence type="inferred from homology"/>
<dbReference type="InterPro" id="IPR002524">
    <property type="entry name" value="Cation_efflux"/>
</dbReference>
<dbReference type="GO" id="GO:0015341">
    <property type="term" value="F:zinc efflux antiporter activity"/>
    <property type="evidence" value="ECO:0007669"/>
    <property type="project" value="TreeGrafter"/>
</dbReference>
<dbReference type="InterPro" id="IPR058533">
    <property type="entry name" value="Cation_efflux_TM"/>
</dbReference>
<dbReference type="InterPro" id="IPR036837">
    <property type="entry name" value="Cation_efflux_CTD_sf"/>
</dbReference>
<dbReference type="InterPro" id="IPR027470">
    <property type="entry name" value="Cation_efflux_CTD"/>
</dbReference>
<name>A0A1L1P8Y2_HYDIT</name>
<evidence type="ECO:0000256" key="7">
    <source>
        <dbReference type="SAM" id="Phobius"/>
    </source>
</evidence>
<dbReference type="Gene3D" id="3.30.70.1350">
    <property type="entry name" value="Cation efflux protein, cytoplasmic domain"/>
    <property type="match status" value="1"/>
</dbReference>
<dbReference type="InterPro" id="IPR050291">
    <property type="entry name" value="CDF_Transporter"/>
</dbReference>
<feature type="transmembrane region" description="Helical" evidence="7">
    <location>
        <begin position="59"/>
        <end position="77"/>
    </location>
</feature>
<evidence type="ECO:0000313" key="11">
    <source>
        <dbReference type="Proteomes" id="UP000028878"/>
    </source>
</evidence>
<feature type="domain" description="Cation efflux protein transmembrane" evidence="8">
    <location>
        <begin position="27"/>
        <end position="220"/>
    </location>
</feature>
<dbReference type="PANTHER" id="PTHR43840">
    <property type="entry name" value="MITOCHONDRIAL METAL TRANSPORTER 1-RELATED"/>
    <property type="match status" value="1"/>
</dbReference>
<evidence type="ECO:0000313" key="10">
    <source>
        <dbReference type="EMBL" id="CDN86198.1"/>
    </source>
</evidence>
<dbReference type="EMBL" id="CCAE010000003">
    <property type="protein sequence ID" value="CDN86198.1"/>
    <property type="molecule type" value="Genomic_DNA"/>
</dbReference>
<protein>
    <submittedName>
        <fullName evidence="10">Cation diffusion facilitator family transporter</fullName>
    </submittedName>
</protein>
<feature type="transmembrane region" description="Helical" evidence="7">
    <location>
        <begin position="171"/>
        <end position="192"/>
    </location>
</feature>
<comment type="subcellular location">
    <subcellularLocation>
        <location evidence="1">Membrane</location>
        <topology evidence="1">Multi-pass membrane protein</topology>
    </subcellularLocation>
</comment>
<evidence type="ECO:0000256" key="2">
    <source>
        <dbReference type="ARBA" id="ARBA00008114"/>
    </source>
</evidence>
<comment type="similarity">
    <text evidence="2">Belongs to the cation diffusion facilitator (CDF) transporter (TC 2.A.4) family.</text>
</comment>
<keyword evidence="3" id="KW-0813">Transport</keyword>
<dbReference type="GO" id="GO:0005886">
    <property type="term" value="C:plasma membrane"/>
    <property type="evidence" value="ECO:0007669"/>
    <property type="project" value="TreeGrafter"/>
</dbReference>
<evidence type="ECO:0000259" key="8">
    <source>
        <dbReference type="Pfam" id="PF01545"/>
    </source>
</evidence>
<evidence type="ECO:0000256" key="4">
    <source>
        <dbReference type="ARBA" id="ARBA00022692"/>
    </source>
</evidence>
<feature type="transmembrane region" description="Helical" evidence="7">
    <location>
        <begin position="98"/>
        <end position="119"/>
    </location>
</feature>
<dbReference type="Pfam" id="PF16916">
    <property type="entry name" value="ZT_dimer"/>
    <property type="match status" value="1"/>
</dbReference>
<dbReference type="InterPro" id="IPR027469">
    <property type="entry name" value="Cation_efflux_TMD_sf"/>
</dbReference>
<keyword evidence="5 7" id="KW-1133">Transmembrane helix</keyword>
<keyword evidence="6 7" id="KW-0472">Membrane</keyword>
<reference evidence="11" key="1">
    <citation type="submission" date="2014-02" db="EMBL/GenBank/DDBJ databases">
        <authorList>
            <person name="Gan H."/>
        </authorList>
    </citation>
    <scope>NUCLEOTIDE SEQUENCE [LARGE SCALE GENOMIC DNA]</scope>
    <source>
        <strain evidence="11">S1</strain>
    </source>
</reference>
<dbReference type="SUPFAM" id="SSF161111">
    <property type="entry name" value="Cation efflux protein transmembrane domain-like"/>
    <property type="match status" value="1"/>
</dbReference>
<dbReference type="Gene3D" id="1.20.1510.10">
    <property type="entry name" value="Cation efflux protein transmembrane domain"/>
    <property type="match status" value="1"/>
</dbReference>
<feature type="transmembrane region" description="Helical" evidence="7">
    <location>
        <begin position="131"/>
        <end position="151"/>
    </location>
</feature>
<evidence type="ECO:0000256" key="5">
    <source>
        <dbReference type="ARBA" id="ARBA00022989"/>
    </source>
</evidence>
<dbReference type="GO" id="GO:0015086">
    <property type="term" value="F:cadmium ion transmembrane transporter activity"/>
    <property type="evidence" value="ECO:0007669"/>
    <property type="project" value="TreeGrafter"/>
</dbReference>
<accession>A0A1L1P8Y2</accession>
<dbReference type="RefSeq" id="WP_009516691.1">
    <property type="nucleotide sequence ID" value="NZ_CCAE010000003.1"/>
</dbReference>
<dbReference type="GO" id="GO:0006882">
    <property type="term" value="P:intracellular zinc ion homeostasis"/>
    <property type="evidence" value="ECO:0007669"/>
    <property type="project" value="TreeGrafter"/>
</dbReference>
<gene>
    <name evidence="10" type="ORF">BN948_00599</name>
</gene>
<dbReference type="SUPFAM" id="SSF160240">
    <property type="entry name" value="Cation efflux protein cytoplasmic domain-like"/>
    <property type="match status" value="1"/>
</dbReference>
<organism evidence="10 11">
    <name type="scientific">Hydrogenophaga intermedia</name>
    <dbReference type="NCBI Taxonomy" id="65786"/>
    <lineage>
        <taxon>Bacteria</taxon>
        <taxon>Pseudomonadati</taxon>
        <taxon>Pseudomonadota</taxon>
        <taxon>Betaproteobacteria</taxon>
        <taxon>Burkholderiales</taxon>
        <taxon>Comamonadaceae</taxon>
        <taxon>Hydrogenophaga</taxon>
    </lineage>
</organism>
<feature type="transmembrane region" description="Helical" evidence="7">
    <location>
        <begin position="25"/>
        <end position="47"/>
    </location>
</feature>
<evidence type="ECO:0000259" key="9">
    <source>
        <dbReference type="Pfam" id="PF16916"/>
    </source>
</evidence>
<dbReference type="Proteomes" id="UP000028878">
    <property type="component" value="Unassembled WGS sequence"/>
</dbReference>
<evidence type="ECO:0000256" key="3">
    <source>
        <dbReference type="ARBA" id="ARBA00022448"/>
    </source>
</evidence>
<dbReference type="PANTHER" id="PTHR43840:SF15">
    <property type="entry name" value="MITOCHONDRIAL METAL TRANSPORTER 1-RELATED"/>
    <property type="match status" value="1"/>
</dbReference>
<sequence>MVQRPCATIPRVTTPLLDRLTPRRLLQASIAVALLTIGLKTAAWWLTGSVGLLSDALEALVNLAGASFGLLMVTIAARPADHDHPYGHHKAEYFSSGFEGVLIVVAAVAIIWAAVARLLEPQPLQQLDLGLLLTLLSTALNAALATVMLRASRRHRSVALEGDARHLFTDVWTSVGVVVGIAIVGFTGWLWLDPVVAILVALNILREGVRLVWRASQGLMDEALDPDLQATIERTLAGFASARFDHISTRKAGQRRFVDLHMHLPATWPLGRAAALRAEVEQALMQAVPGLRASIQLLPTNVEALAVEQDEKDPM</sequence>
<dbReference type="GO" id="GO:0015093">
    <property type="term" value="F:ferrous iron transmembrane transporter activity"/>
    <property type="evidence" value="ECO:0007669"/>
    <property type="project" value="TreeGrafter"/>
</dbReference>